<name>A0A1G6PE59_9ACTN</name>
<proteinExistence type="predicted"/>
<feature type="domain" description="GGDEF" evidence="1">
    <location>
        <begin position="280"/>
        <end position="414"/>
    </location>
</feature>
<dbReference type="Pfam" id="PF01590">
    <property type="entry name" value="GAF"/>
    <property type="match status" value="1"/>
</dbReference>
<dbReference type="STRING" id="1190417.SAMN05660690_2539"/>
<dbReference type="EMBL" id="FMZF01000003">
    <property type="protein sequence ID" value="SDC78433.1"/>
    <property type="molecule type" value="Genomic_DNA"/>
</dbReference>
<dbReference type="InterPro" id="IPR000160">
    <property type="entry name" value="GGDEF_dom"/>
</dbReference>
<dbReference type="PROSITE" id="PS50887">
    <property type="entry name" value="GGDEF"/>
    <property type="match status" value="1"/>
</dbReference>
<dbReference type="SUPFAM" id="SSF55073">
    <property type="entry name" value="Nucleotide cyclase"/>
    <property type="match status" value="1"/>
</dbReference>
<dbReference type="SMART" id="SM00267">
    <property type="entry name" value="GGDEF"/>
    <property type="match status" value="1"/>
</dbReference>
<dbReference type="SUPFAM" id="SSF55781">
    <property type="entry name" value="GAF domain-like"/>
    <property type="match status" value="1"/>
</dbReference>
<dbReference type="PANTHER" id="PTHR46663">
    <property type="entry name" value="DIGUANYLATE CYCLASE DGCT-RELATED"/>
    <property type="match status" value="1"/>
</dbReference>
<dbReference type="InterPro" id="IPR043128">
    <property type="entry name" value="Rev_trsase/Diguanyl_cyclase"/>
</dbReference>
<reference evidence="3" key="1">
    <citation type="submission" date="2016-10" db="EMBL/GenBank/DDBJ databases">
        <authorList>
            <person name="Varghese N."/>
            <person name="Submissions S."/>
        </authorList>
    </citation>
    <scope>NUCLEOTIDE SEQUENCE [LARGE SCALE GENOMIC DNA]</scope>
    <source>
        <strain evidence="3">DSM 45421</strain>
    </source>
</reference>
<dbReference type="InterPro" id="IPR029016">
    <property type="entry name" value="GAF-like_dom_sf"/>
</dbReference>
<gene>
    <name evidence="2" type="ORF">SAMN05660690_2539</name>
</gene>
<evidence type="ECO:0000259" key="1">
    <source>
        <dbReference type="PROSITE" id="PS50887"/>
    </source>
</evidence>
<dbReference type="PANTHER" id="PTHR46663:SF2">
    <property type="entry name" value="GGDEF DOMAIN-CONTAINING PROTEIN"/>
    <property type="match status" value="1"/>
</dbReference>
<dbReference type="Pfam" id="PF00990">
    <property type="entry name" value="GGDEF"/>
    <property type="match status" value="1"/>
</dbReference>
<dbReference type="RefSeq" id="WP_091366187.1">
    <property type="nucleotide sequence ID" value="NZ_FMZF01000003.1"/>
</dbReference>
<dbReference type="CDD" id="cd01949">
    <property type="entry name" value="GGDEF"/>
    <property type="match status" value="1"/>
</dbReference>
<dbReference type="AlphaFoldDB" id="A0A1G6PE59"/>
<evidence type="ECO:0000313" key="3">
    <source>
        <dbReference type="Proteomes" id="UP000199416"/>
    </source>
</evidence>
<dbReference type="InterPro" id="IPR003018">
    <property type="entry name" value="GAF"/>
</dbReference>
<dbReference type="InterPro" id="IPR052163">
    <property type="entry name" value="DGC-Regulatory_Protein"/>
</dbReference>
<sequence length="432" mass="45798">MSALIPTPRLPVTELPNPRLAVAEEARLAAIASYQVPGHAGIEDLDAVVAYMAGTVDAPIAMINLVGPDEQCYPAEKGAGAPYSHVPDELSFCAYVVALRAPLEVADAAEHPVFRDNPAVVAGAIRSYLGVPLIDEDGFVLGSLGVFDDEPREFTPAEQAVLEIQVRLVRSVLSLRRQVAWHRWDAGLLAAQGRTLEAVAAGRPLEDTLDLLASATAELDSEADAAQSRRLQETVDRLTAVATKADGWKQALLRSARQDPLTGLANRSHLLDTGRAALAAGGAVLFVDVDRFKEVNDRGGHAVGDQLLVRLAERMRRYVEKELPGAVVGRLGGDEFVAVLPGVSATAAEAIGHGLAAVLVDEVEVGRRTVRVSASIGLAMAAAGTTLDEVLSLADRAMYGAKERGRGVLHVVEAEDLPAERRAVARATTPRR</sequence>
<dbReference type="SMART" id="SM00065">
    <property type="entry name" value="GAF"/>
    <property type="match status" value="1"/>
</dbReference>
<accession>A0A1G6PE59</accession>
<organism evidence="2 3">
    <name type="scientific">Geodermatophilus telluris</name>
    <dbReference type="NCBI Taxonomy" id="1190417"/>
    <lineage>
        <taxon>Bacteria</taxon>
        <taxon>Bacillati</taxon>
        <taxon>Actinomycetota</taxon>
        <taxon>Actinomycetes</taxon>
        <taxon>Geodermatophilales</taxon>
        <taxon>Geodermatophilaceae</taxon>
        <taxon>Geodermatophilus</taxon>
    </lineage>
</organism>
<evidence type="ECO:0000313" key="2">
    <source>
        <dbReference type="EMBL" id="SDC78433.1"/>
    </source>
</evidence>
<dbReference type="InterPro" id="IPR029787">
    <property type="entry name" value="Nucleotide_cyclase"/>
</dbReference>
<dbReference type="NCBIfam" id="TIGR00254">
    <property type="entry name" value="GGDEF"/>
    <property type="match status" value="1"/>
</dbReference>
<protein>
    <submittedName>
        <fullName evidence="2">Diguanylate cyclase (GGDEF) domain-containing protein</fullName>
    </submittedName>
</protein>
<dbReference type="Proteomes" id="UP000199416">
    <property type="component" value="Unassembled WGS sequence"/>
</dbReference>
<dbReference type="Gene3D" id="3.30.70.270">
    <property type="match status" value="1"/>
</dbReference>
<dbReference type="Gene3D" id="3.30.450.40">
    <property type="match status" value="1"/>
</dbReference>
<keyword evidence="3" id="KW-1185">Reference proteome</keyword>